<keyword evidence="4" id="KW-0676">Redox-active center</keyword>
<name>A0ABW4ZG16_9SPHI</name>
<dbReference type="PROSITE" id="PS51352">
    <property type="entry name" value="THIOREDOXIN_2"/>
    <property type="match status" value="1"/>
</dbReference>
<dbReference type="Gene3D" id="3.40.30.10">
    <property type="entry name" value="Glutaredoxin"/>
    <property type="match status" value="1"/>
</dbReference>
<evidence type="ECO:0000256" key="2">
    <source>
        <dbReference type="ARBA" id="ARBA00022748"/>
    </source>
</evidence>
<comment type="caution">
    <text evidence="6">The sequence shown here is derived from an EMBL/GenBank/DDBJ whole genome shotgun (WGS) entry which is preliminary data.</text>
</comment>
<dbReference type="InterPro" id="IPR036249">
    <property type="entry name" value="Thioredoxin-like_sf"/>
</dbReference>
<keyword evidence="2" id="KW-0201">Cytochrome c-type biogenesis</keyword>
<dbReference type="Pfam" id="PF00578">
    <property type="entry name" value="AhpC-TSA"/>
    <property type="match status" value="1"/>
</dbReference>
<evidence type="ECO:0000313" key="7">
    <source>
        <dbReference type="Proteomes" id="UP001597387"/>
    </source>
</evidence>
<reference evidence="7" key="1">
    <citation type="journal article" date="2019" name="Int. J. Syst. Evol. Microbiol.">
        <title>The Global Catalogue of Microorganisms (GCM) 10K type strain sequencing project: providing services to taxonomists for standard genome sequencing and annotation.</title>
        <authorList>
            <consortium name="The Broad Institute Genomics Platform"/>
            <consortium name="The Broad Institute Genome Sequencing Center for Infectious Disease"/>
            <person name="Wu L."/>
            <person name="Ma J."/>
        </authorList>
    </citation>
    <scope>NUCLEOTIDE SEQUENCE [LARGE SCALE GENOMIC DNA]</scope>
    <source>
        <strain evidence="7">KCTC 42217</strain>
    </source>
</reference>
<dbReference type="EMBL" id="JBHUHZ010000001">
    <property type="protein sequence ID" value="MFD2160787.1"/>
    <property type="molecule type" value="Genomic_DNA"/>
</dbReference>
<gene>
    <name evidence="6" type="ORF">ACFSJU_00140</name>
</gene>
<sequence length="375" mass="42763">MKPSLVFKFIIIFIGTFGVAYAQDKVEQFIINGSINADTGSIELITLGDSSYYPSRIHSKSEVKNGKFTLAGTLSYPQGVMAKYNGNMISGLFLIDKGKQLLKLDINDFRKTPVINNEVMREYYGDYLSAFKASKIKSDMFYHHWDSLRKAYDGKVPENIEVVLRKTQNELYQQSDSILMRYIASHPGSYLGLWKLVQIASFSGYEPIFDTAFEKLSPTLKATFTGRQLANRLSIGRSLAVGKRFPEMNVFNLDKQPLKATSKHRFTLVDFWYSNCSPCIAQFPKLDSIYNGFHDKGFEIIGISTDKRKYELQWRNAIAQHNLAWPQYWDTDGVNASRYSINAFPTNFLLNSDQEIVSKNISPVELEAFLKGNIR</sequence>
<dbReference type="SUPFAM" id="SSF52833">
    <property type="entry name" value="Thioredoxin-like"/>
    <property type="match status" value="1"/>
</dbReference>
<comment type="subcellular location">
    <subcellularLocation>
        <location evidence="1">Cell envelope</location>
    </subcellularLocation>
</comment>
<keyword evidence="3" id="KW-1015">Disulfide bond</keyword>
<evidence type="ECO:0000259" key="5">
    <source>
        <dbReference type="PROSITE" id="PS51352"/>
    </source>
</evidence>
<organism evidence="6 7">
    <name type="scientific">Paradesertivirga mongoliensis</name>
    <dbReference type="NCBI Taxonomy" id="2100740"/>
    <lineage>
        <taxon>Bacteria</taxon>
        <taxon>Pseudomonadati</taxon>
        <taxon>Bacteroidota</taxon>
        <taxon>Sphingobacteriia</taxon>
        <taxon>Sphingobacteriales</taxon>
        <taxon>Sphingobacteriaceae</taxon>
        <taxon>Paradesertivirga</taxon>
    </lineage>
</organism>
<evidence type="ECO:0000256" key="1">
    <source>
        <dbReference type="ARBA" id="ARBA00004196"/>
    </source>
</evidence>
<evidence type="ECO:0000313" key="6">
    <source>
        <dbReference type="EMBL" id="MFD2160787.1"/>
    </source>
</evidence>
<dbReference type="InterPro" id="IPR013766">
    <property type="entry name" value="Thioredoxin_domain"/>
</dbReference>
<dbReference type="InterPro" id="IPR050553">
    <property type="entry name" value="Thioredoxin_ResA/DsbE_sf"/>
</dbReference>
<evidence type="ECO:0000256" key="3">
    <source>
        <dbReference type="ARBA" id="ARBA00023157"/>
    </source>
</evidence>
<dbReference type="InterPro" id="IPR000866">
    <property type="entry name" value="AhpC/TSA"/>
</dbReference>
<feature type="domain" description="Thioredoxin" evidence="5">
    <location>
        <begin position="239"/>
        <end position="375"/>
    </location>
</feature>
<protein>
    <submittedName>
        <fullName evidence="6">Redoxin domain-containing protein</fullName>
    </submittedName>
</protein>
<dbReference type="Proteomes" id="UP001597387">
    <property type="component" value="Unassembled WGS sequence"/>
</dbReference>
<proteinExistence type="predicted"/>
<dbReference type="PANTHER" id="PTHR42852:SF6">
    <property type="entry name" value="THIOL:DISULFIDE INTERCHANGE PROTEIN DSBE"/>
    <property type="match status" value="1"/>
</dbReference>
<evidence type="ECO:0000256" key="4">
    <source>
        <dbReference type="ARBA" id="ARBA00023284"/>
    </source>
</evidence>
<accession>A0ABW4ZG16</accession>
<dbReference type="PANTHER" id="PTHR42852">
    <property type="entry name" value="THIOL:DISULFIDE INTERCHANGE PROTEIN DSBE"/>
    <property type="match status" value="1"/>
</dbReference>
<dbReference type="RefSeq" id="WP_255902056.1">
    <property type="nucleotide sequence ID" value="NZ_JAFMZO010000002.1"/>
</dbReference>
<keyword evidence="7" id="KW-1185">Reference proteome</keyword>
<dbReference type="CDD" id="cd02966">
    <property type="entry name" value="TlpA_like_family"/>
    <property type="match status" value="1"/>
</dbReference>